<keyword evidence="1" id="KW-0472">Membrane</keyword>
<keyword evidence="3" id="KW-1185">Reference proteome</keyword>
<organism evidence="2 3">
    <name type="scientific">Hypholoma sublateritium (strain FD-334 SS-4)</name>
    <dbReference type="NCBI Taxonomy" id="945553"/>
    <lineage>
        <taxon>Eukaryota</taxon>
        <taxon>Fungi</taxon>
        <taxon>Dikarya</taxon>
        <taxon>Basidiomycota</taxon>
        <taxon>Agaricomycotina</taxon>
        <taxon>Agaricomycetes</taxon>
        <taxon>Agaricomycetidae</taxon>
        <taxon>Agaricales</taxon>
        <taxon>Agaricineae</taxon>
        <taxon>Strophariaceae</taxon>
        <taxon>Hypholoma</taxon>
    </lineage>
</organism>
<keyword evidence="1" id="KW-0812">Transmembrane</keyword>
<evidence type="ECO:0000313" key="2">
    <source>
        <dbReference type="EMBL" id="KJA17125.1"/>
    </source>
</evidence>
<dbReference type="AlphaFoldDB" id="A0A0D2P9U1"/>
<sequence>MPRFSWYKYADIVKGAPSPSSRLSDVVFIVRMLSSSSTLLVLIITAANFGVVLSQREIELRLLRLAIGGGDVDAPTKVLATFPVDGPLGHRPYLQVQVIDLPGGAESDARKLESLILQQQPHGGGDVDAPTRARTTFHVDGPHGHGPYLPFWSNISGGDRRSLLRDVDPATTAVVNDCGSLYNTEIVPPLPRPVIDEPEMSPSQGARVIRAPSLACV</sequence>
<keyword evidence="1" id="KW-1133">Transmembrane helix</keyword>
<gene>
    <name evidence="2" type="ORF">HYPSUDRAFT_206482</name>
</gene>
<dbReference type="EMBL" id="KN817609">
    <property type="protein sequence ID" value="KJA17125.1"/>
    <property type="molecule type" value="Genomic_DNA"/>
</dbReference>
<evidence type="ECO:0000313" key="3">
    <source>
        <dbReference type="Proteomes" id="UP000054270"/>
    </source>
</evidence>
<accession>A0A0D2P9U1</accession>
<dbReference type="Proteomes" id="UP000054270">
    <property type="component" value="Unassembled WGS sequence"/>
</dbReference>
<reference evidence="3" key="1">
    <citation type="submission" date="2014-04" db="EMBL/GenBank/DDBJ databases">
        <title>Evolutionary Origins and Diversification of the Mycorrhizal Mutualists.</title>
        <authorList>
            <consortium name="DOE Joint Genome Institute"/>
            <consortium name="Mycorrhizal Genomics Consortium"/>
            <person name="Kohler A."/>
            <person name="Kuo A."/>
            <person name="Nagy L.G."/>
            <person name="Floudas D."/>
            <person name="Copeland A."/>
            <person name="Barry K.W."/>
            <person name="Cichocki N."/>
            <person name="Veneault-Fourrey C."/>
            <person name="LaButti K."/>
            <person name="Lindquist E.A."/>
            <person name="Lipzen A."/>
            <person name="Lundell T."/>
            <person name="Morin E."/>
            <person name="Murat C."/>
            <person name="Riley R."/>
            <person name="Ohm R."/>
            <person name="Sun H."/>
            <person name="Tunlid A."/>
            <person name="Henrissat B."/>
            <person name="Grigoriev I.V."/>
            <person name="Hibbett D.S."/>
            <person name="Martin F."/>
        </authorList>
    </citation>
    <scope>NUCLEOTIDE SEQUENCE [LARGE SCALE GENOMIC DNA]</scope>
    <source>
        <strain evidence="3">FD-334 SS-4</strain>
    </source>
</reference>
<protein>
    <submittedName>
        <fullName evidence="2">Uncharacterized protein</fullName>
    </submittedName>
</protein>
<proteinExistence type="predicted"/>
<feature type="transmembrane region" description="Helical" evidence="1">
    <location>
        <begin position="28"/>
        <end position="54"/>
    </location>
</feature>
<evidence type="ECO:0000256" key="1">
    <source>
        <dbReference type="SAM" id="Phobius"/>
    </source>
</evidence>
<name>A0A0D2P9U1_HYPSF</name>